<dbReference type="Pfam" id="PF16655">
    <property type="entry name" value="PhoD_N"/>
    <property type="match status" value="1"/>
</dbReference>
<dbReference type="InterPro" id="IPR029052">
    <property type="entry name" value="Metallo-depent_PP-like"/>
</dbReference>
<organism evidence="4 5">
    <name type="scientific">Pelagibacterium flavum</name>
    <dbReference type="NCBI Taxonomy" id="2984530"/>
    <lineage>
        <taxon>Bacteria</taxon>
        <taxon>Pseudomonadati</taxon>
        <taxon>Pseudomonadota</taxon>
        <taxon>Alphaproteobacteria</taxon>
        <taxon>Hyphomicrobiales</taxon>
        <taxon>Devosiaceae</taxon>
        <taxon>Pelagibacterium</taxon>
    </lineage>
</organism>
<dbReference type="Proteomes" id="UP001163882">
    <property type="component" value="Chromosome"/>
</dbReference>
<dbReference type="Gene3D" id="3.60.21.70">
    <property type="entry name" value="PhoD-like phosphatase"/>
    <property type="match status" value="1"/>
</dbReference>
<dbReference type="PANTHER" id="PTHR43606">
    <property type="entry name" value="PHOSPHATASE, PUTATIVE (AFU_ORTHOLOGUE AFUA_6G08710)-RELATED"/>
    <property type="match status" value="1"/>
</dbReference>
<dbReference type="InterPro" id="IPR032093">
    <property type="entry name" value="PhoD_N"/>
</dbReference>
<gene>
    <name evidence="4" type="ORF">OF122_18385</name>
</gene>
<sequence>MPLLNRRLFLGTGLAAAAIWPSLGSARAQTFDTDPFSLGVASGCPTPDGVILWTRLVFPVEAVPLADPFAPIPEVAIPPMEVFWEVAEDEAFSRPVRSGIYRAVQEWGHSVHVAVTGLGAGRWYFYRFRCGNAESRVGRTRTAPAADAANDRFTFAFASCQQYEQGYYSAYRDMAQRDLDLVVHLGDYIYEVSYGTHLVRRHGNGWPPTLLSEYRERHAQYKSDPDLQAAHASFPWLAVWDDHEVINNYADDDAPNVVGGEKFLRQRAAAYQAWYEHMPVPPITSRDFTDFKIYGRHGFGHLLDIAMLDTRQYRSAPLEVSEDVPGRTMLGDAQEAWFDATLDASHAKWTVIAQQTLLSERDTKAGDATGYNLDGWDGYRSARTRLLDSVRASGTANPLVIGGDLHAFYAADVKEDFANPDSATLATEFVTGSITSDGPSQASVSTALAENPHLKFASSREHGYAILSLSSEQARADFVAVSDRKDPNASAAIFQSFAVLDGMAGVNRL</sequence>
<accession>A0ABY6IN25</accession>
<dbReference type="CDD" id="cd07389">
    <property type="entry name" value="MPP_PhoD"/>
    <property type="match status" value="1"/>
</dbReference>
<dbReference type="RefSeq" id="WP_264225625.1">
    <property type="nucleotide sequence ID" value="NZ_CP107716.1"/>
</dbReference>
<dbReference type="PANTHER" id="PTHR43606:SF2">
    <property type="entry name" value="ALKALINE PHOSPHATASE FAMILY PROTEIN (AFU_ORTHOLOGUE AFUA_5G03860)"/>
    <property type="match status" value="1"/>
</dbReference>
<keyword evidence="5" id="KW-1185">Reference proteome</keyword>
<dbReference type="InterPro" id="IPR006311">
    <property type="entry name" value="TAT_signal"/>
</dbReference>
<dbReference type="SUPFAM" id="SSF56300">
    <property type="entry name" value="Metallo-dependent phosphatases"/>
    <property type="match status" value="1"/>
</dbReference>
<name>A0ABY6IN25_9HYPH</name>
<feature type="chain" id="PRO_5045268308" evidence="1">
    <location>
        <begin position="18"/>
        <end position="509"/>
    </location>
</feature>
<evidence type="ECO:0000256" key="1">
    <source>
        <dbReference type="SAM" id="SignalP"/>
    </source>
</evidence>
<protein>
    <submittedName>
        <fullName evidence="4">Alkaline phosphatase D family protein</fullName>
    </submittedName>
</protein>
<dbReference type="InterPro" id="IPR018946">
    <property type="entry name" value="PhoD-like_MPP"/>
</dbReference>
<proteinExistence type="predicted"/>
<dbReference type="PROSITE" id="PS51318">
    <property type="entry name" value="TAT"/>
    <property type="match status" value="1"/>
</dbReference>
<dbReference type="EMBL" id="CP107716">
    <property type="protein sequence ID" value="UYQ71980.1"/>
    <property type="molecule type" value="Genomic_DNA"/>
</dbReference>
<dbReference type="Pfam" id="PF09423">
    <property type="entry name" value="PhoD"/>
    <property type="match status" value="1"/>
</dbReference>
<feature type="signal peptide" evidence="1">
    <location>
        <begin position="1"/>
        <end position="17"/>
    </location>
</feature>
<evidence type="ECO:0000313" key="5">
    <source>
        <dbReference type="Proteomes" id="UP001163882"/>
    </source>
</evidence>
<dbReference type="Gene3D" id="2.60.40.380">
    <property type="entry name" value="Purple acid phosphatase-like, N-terminal"/>
    <property type="match status" value="1"/>
</dbReference>
<evidence type="ECO:0000259" key="3">
    <source>
        <dbReference type="Pfam" id="PF16655"/>
    </source>
</evidence>
<feature type="domain" description="PhoD-like phosphatase metallophosphatase" evidence="2">
    <location>
        <begin position="155"/>
        <end position="478"/>
    </location>
</feature>
<reference evidence="4" key="1">
    <citation type="submission" date="2022-10" db="EMBL/GenBank/DDBJ databases">
        <title>YIM 151497 complete genome.</title>
        <authorList>
            <person name="Chen X."/>
        </authorList>
    </citation>
    <scope>NUCLEOTIDE SEQUENCE</scope>
    <source>
        <strain evidence="4">YIM 151497</strain>
    </source>
</reference>
<feature type="domain" description="Phospholipase D N-terminal" evidence="3">
    <location>
        <begin position="38"/>
        <end position="142"/>
    </location>
</feature>
<keyword evidence="1" id="KW-0732">Signal</keyword>
<dbReference type="InterPro" id="IPR052900">
    <property type="entry name" value="Phospholipid_Metab_Enz"/>
</dbReference>
<evidence type="ECO:0000313" key="4">
    <source>
        <dbReference type="EMBL" id="UYQ71980.1"/>
    </source>
</evidence>
<evidence type="ECO:0000259" key="2">
    <source>
        <dbReference type="Pfam" id="PF09423"/>
    </source>
</evidence>
<dbReference type="InterPro" id="IPR038607">
    <property type="entry name" value="PhoD-like_sf"/>
</dbReference>